<dbReference type="SUPFAM" id="SSF52283">
    <property type="entry name" value="Formate/glycerate dehydrogenase catalytic domain-like"/>
    <property type="match status" value="1"/>
</dbReference>
<dbReference type="AlphaFoldDB" id="E0VN74"/>
<evidence type="ECO:0000313" key="7">
    <source>
        <dbReference type="EnsemblMetazoa" id="PHUM330670-PA"/>
    </source>
</evidence>
<dbReference type="SUPFAM" id="SSF51735">
    <property type="entry name" value="NAD(P)-binding Rossmann-fold domains"/>
    <property type="match status" value="1"/>
</dbReference>
<dbReference type="GO" id="GO:0030267">
    <property type="term" value="F:glyoxylate reductase (NADPH) activity"/>
    <property type="evidence" value="ECO:0007669"/>
    <property type="project" value="TreeGrafter"/>
</dbReference>
<feature type="domain" description="D-isomer specific 2-hydroxyacid dehydrogenase NAD-binding" evidence="5">
    <location>
        <begin position="132"/>
        <end position="310"/>
    </location>
</feature>
<dbReference type="GeneID" id="8236284"/>
<dbReference type="VEuPathDB" id="VectorBase:PHUM330670"/>
<evidence type="ECO:0000256" key="3">
    <source>
        <dbReference type="RuleBase" id="RU003719"/>
    </source>
</evidence>
<dbReference type="FunFam" id="3.40.50.720:FF:000026">
    <property type="entry name" value="Glyoxylate/hydroxypyruvate reductase B"/>
    <property type="match status" value="1"/>
</dbReference>
<dbReference type="EMBL" id="DS235335">
    <property type="protein sequence ID" value="EEB14830.1"/>
    <property type="molecule type" value="Genomic_DNA"/>
</dbReference>
<comment type="similarity">
    <text evidence="3">Belongs to the D-isomer specific 2-hydroxyacid dehydrogenase family.</text>
</comment>
<evidence type="ECO:0000256" key="2">
    <source>
        <dbReference type="ARBA" id="ARBA00073306"/>
    </source>
</evidence>
<dbReference type="FunCoup" id="E0VN74">
    <property type="interactions" value="809"/>
</dbReference>
<dbReference type="Gene3D" id="3.40.50.720">
    <property type="entry name" value="NAD(P)-binding Rossmann-like Domain"/>
    <property type="match status" value="2"/>
</dbReference>
<dbReference type="InterPro" id="IPR050223">
    <property type="entry name" value="D-isomer_2-hydroxyacid_DH"/>
</dbReference>
<dbReference type="STRING" id="121224.E0VN74"/>
<dbReference type="InterPro" id="IPR006139">
    <property type="entry name" value="D-isomer_2_OHA_DH_cat_dom"/>
</dbReference>
<organism>
    <name type="scientific">Pediculus humanus subsp. corporis</name>
    <name type="common">Body louse</name>
    <dbReference type="NCBI Taxonomy" id="121224"/>
    <lineage>
        <taxon>Eukaryota</taxon>
        <taxon>Metazoa</taxon>
        <taxon>Ecdysozoa</taxon>
        <taxon>Arthropoda</taxon>
        <taxon>Hexapoda</taxon>
        <taxon>Insecta</taxon>
        <taxon>Pterygota</taxon>
        <taxon>Neoptera</taxon>
        <taxon>Paraneoptera</taxon>
        <taxon>Psocodea</taxon>
        <taxon>Troctomorpha</taxon>
        <taxon>Phthiraptera</taxon>
        <taxon>Anoplura</taxon>
        <taxon>Pediculidae</taxon>
        <taxon>Pediculus</taxon>
    </lineage>
</organism>
<evidence type="ECO:0000259" key="4">
    <source>
        <dbReference type="Pfam" id="PF00389"/>
    </source>
</evidence>
<dbReference type="EnsemblMetazoa" id="PHUM330670-RA">
    <property type="protein sequence ID" value="PHUM330670-PA"/>
    <property type="gene ID" value="PHUM330670"/>
</dbReference>
<dbReference type="Pfam" id="PF02826">
    <property type="entry name" value="2-Hacid_dh_C"/>
    <property type="match status" value="1"/>
</dbReference>
<dbReference type="CDD" id="cd05301">
    <property type="entry name" value="GDH"/>
    <property type="match status" value="1"/>
</dbReference>
<feature type="domain" description="D-isomer specific 2-hydroxyacid dehydrogenase catalytic" evidence="4">
    <location>
        <begin position="32"/>
        <end position="338"/>
    </location>
</feature>
<evidence type="ECO:0000313" key="8">
    <source>
        <dbReference type="Proteomes" id="UP000009046"/>
    </source>
</evidence>
<dbReference type="GO" id="GO:0005829">
    <property type="term" value="C:cytosol"/>
    <property type="evidence" value="ECO:0007669"/>
    <property type="project" value="TreeGrafter"/>
</dbReference>
<keyword evidence="1 3" id="KW-0560">Oxidoreductase</keyword>
<dbReference type="OrthoDB" id="298012at2759"/>
<evidence type="ECO:0000259" key="5">
    <source>
        <dbReference type="Pfam" id="PF02826"/>
    </source>
</evidence>
<dbReference type="GO" id="GO:0051287">
    <property type="term" value="F:NAD binding"/>
    <property type="evidence" value="ECO:0007669"/>
    <property type="project" value="InterPro"/>
</dbReference>
<dbReference type="PANTHER" id="PTHR10996">
    <property type="entry name" value="2-HYDROXYACID DEHYDROGENASE-RELATED"/>
    <property type="match status" value="1"/>
</dbReference>
<dbReference type="CTD" id="8236284"/>
<dbReference type="KEGG" id="phu:Phum_PHUM330670"/>
<gene>
    <name evidence="7" type="primary">8236284</name>
    <name evidence="6" type="ORF">Phum_PHUM330670</name>
</gene>
<dbReference type="EMBL" id="AAZO01003838">
    <property type="status" value="NOT_ANNOTATED_CDS"/>
    <property type="molecule type" value="Genomic_DNA"/>
</dbReference>
<keyword evidence="8" id="KW-1185">Reference proteome</keyword>
<protein>
    <recommendedName>
        <fullName evidence="2">Glyoxylate reductase/hydroxypyruvate reductase</fullName>
    </recommendedName>
</protein>
<dbReference type="InterPro" id="IPR036291">
    <property type="entry name" value="NAD(P)-bd_dom_sf"/>
</dbReference>
<accession>E0VN74</accession>
<reference evidence="6" key="1">
    <citation type="submission" date="2007-04" db="EMBL/GenBank/DDBJ databases">
        <title>Annotation of Pediculus humanus corporis strain USDA.</title>
        <authorList>
            <person name="Kirkness E."/>
            <person name="Hannick L."/>
            <person name="Hass B."/>
            <person name="Bruggner R."/>
            <person name="Lawson D."/>
            <person name="Bidwell S."/>
            <person name="Joardar V."/>
            <person name="Caler E."/>
            <person name="Walenz B."/>
            <person name="Inman J."/>
            <person name="Schobel S."/>
            <person name="Galinsky K."/>
            <person name="Amedeo P."/>
            <person name="Strausberg R."/>
        </authorList>
    </citation>
    <scope>NUCLEOTIDE SEQUENCE</scope>
    <source>
        <strain evidence="6">USDA</strain>
    </source>
</reference>
<dbReference type="GO" id="GO:0008465">
    <property type="term" value="F:hydroxypyruvate reductase (NADH) activity"/>
    <property type="evidence" value="ECO:0007669"/>
    <property type="project" value="TreeGrafter"/>
</dbReference>
<keyword evidence="6" id="KW-0670">Pyruvate</keyword>
<dbReference type="PANTHER" id="PTHR10996:SF277">
    <property type="entry name" value="GLYOXYLATE REDUCTASE_HYDROXYPYRUVATE REDUCTASE"/>
    <property type="match status" value="1"/>
</dbReference>
<evidence type="ECO:0000313" key="6">
    <source>
        <dbReference type="EMBL" id="EEB14830.1"/>
    </source>
</evidence>
<evidence type="ECO:0000256" key="1">
    <source>
        <dbReference type="ARBA" id="ARBA00023002"/>
    </source>
</evidence>
<proteinExistence type="inferred from homology"/>
<reference evidence="6" key="2">
    <citation type="submission" date="2007-04" db="EMBL/GenBank/DDBJ databases">
        <title>The genome of the human body louse.</title>
        <authorList>
            <consortium name="The Human Body Louse Genome Consortium"/>
            <person name="Kirkness E."/>
            <person name="Walenz B."/>
            <person name="Hass B."/>
            <person name="Bruggner R."/>
            <person name="Strausberg R."/>
        </authorList>
    </citation>
    <scope>NUCLEOTIDE SEQUENCE</scope>
    <source>
        <strain evidence="6">USDA</strain>
    </source>
</reference>
<dbReference type="HOGENOM" id="CLU_019796_1_2_1"/>
<dbReference type="InParanoid" id="E0VN74"/>
<reference evidence="7" key="3">
    <citation type="submission" date="2021-02" db="UniProtKB">
        <authorList>
            <consortium name="EnsemblMetazoa"/>
        </authorList>
    </citation>
    <scope>IDENTIFICATION</scope>
    <source>
        <strain evidence="7">USDA</strain>
    </source>
</reference>
<dbReference type="Proteomes" id="UP000009046">
    <property type="component" value="Unassembled WGS sequence"/>
</dbReference>
<dbReference type="OMA" id="PHIAWAY"/>
<dbReference type="RefSeq" id="XP_002427568.1">
    <property type="nucleotide sequence ID" value="XM_002427523.1"/>
</dbReference>
<sequence>MFLNTFRHCVYHSKPVFTRTMSVYSVYITRPDIPNIAIELLKKKGYNVTVWPHMTPIPREELLKEIVGKDALYCVITDKIDAEVLNKGDKLKVISTMSVGYEHLDINEIKKRNISIGYTPGVLTDAVAELTVGLLIATTRRFFESHQALLDGEWPTWSALWMCGVGLKNSTVGIVGFGRIGQAVAKRLIPFGVSQIVYSGRSKKPEEKEFNAKFMSLDELVTISDFVIVTCALTPETKGMFHKDIFKKMKPTSIFVNTSRGGVVQQDDLINALKTNTIGAAGLDVMTPEPLPTDHELLQLKNCVVIPHIGSATYESRHNMAQLTANNIIAALEKKPMPASL</sequence>
<dbReference type="eggNOG" id="KOG0069">
    <property type="taxonomic scope" value="Eukaryota"/>
</dbReference>
<dbReference type="Pfam" id="PF00389">
    <property type="entry name" value="2-Hacid_dh"/>
    <property type="match status" value="1"/>
</dbReference>
<dbReference type="InterPro" id="IPR006140">
    <property type="entry name" value="D-isomer_DH_NAD-bd"/>
</dbReference>
<name>E0VN74_PEDHC</name>